<dbReference type="PROSITE" id="PS00941">
    <property type="entry name" value="CARBOXYLESTERASE_B_2"/>
    <property type="match status" value="1"/>
</dbReference>
<protein>
    <submittedName>
        <fullName evidence="3">Para-nitrobenzyl esterase</fullName>
        <ecNumber evidence="3">3.1.1.-</ecNumber>
    </submittedName>
</protein>
<reference evidence="3 4" key="1">
    <citation type="submission" date="2020-08" db="EMBL/GenBank/DDBJ databases">
        <title>Sequencing the genomes of 1000 actinobacteria strains.</title>
        <authorList>
            <person name="Klenk H.-P."/>
        </authorList>
    </citation>
    <scope>NUCLEOTIDE SEQUENCE [LARGE SCALE GENOMIC DNA]</scope>
    <source>
        <strain evidence="3 4">DSM 43582</strain>
    </source>
</reference>
<accession>A0A7W9PIE5</accession>
<keyword evidence="1 3" id="KW-0378">Hydrolase</keyword>
<keyword evidence="4" id="KW-1185">Reference proteome</keyword>
<dbReference type="PANTHER" id="PTHR43918">
    <property type="entry name" value="ACETYLCHOLINESTERASE"/>
    <property type="match status" value="1"/>
</dbReference>
<dbReference type="AlphaFoldDB" id="A0A7W9PIE5"/>
<gene>
    <name evidence="3" type="ORF">BJY24_005582</name>
</gene>
<dbReference type="SUPFAM" id="SSF53474">
    <property type="entry name" value="alpha/beta-Hydrolases"/>
    <property type="match status" value="1"/>
</dbReference>
<dbReference type="Gene3D" id="3.40.50.1820">
    <property type="entry name" value="alpha/beta hydrolase"/>
    <property type="match status" value="1"/>
</dbReference>
<dbReference type="GO" id="GO:0003990">
    <property type="term" value="F:acetylcholinesterase activity"/>
    <property type="evidence" value="ECO:0007669"/>
    <property type="project" value="TreeGrafter"/>
</dbReference>
<dbReference type="GO" id="GO:0005886">
    <property type="term" value="C:plasma membrane"/>
    <property type="evidence" value="ECO:0007669"/>
    <property type="project" value="TreeGrafter"/>
</dbReference>
<evidence type="ECO:0000256" key="1">
    <source>
        <dbReference type="ARBA" id="ARBA00022801"/>
    </source>
</evidence>
<dbReference type="InterPro" id="IPR002018">
    <property type="entry name" value="CarbesteraseB"/>
</dbReference>
<dbReference type="PANTHER" id="PTHR43918:SF15">
    <property type="entry name" value="CARBOXYLIC ESTER HYDROLASE"/>
    <property type="match status" value="1"/>
</dbReference>
<sequence length="98" mass="10030">MSSLTGHTGDGSEDCLTLNVWTPDPGRAGLPVMVWIQGGTYLANHTANPHYDAALLAAAGVVAVSINYRVGADGFASIAGAPDNRGILDQITRLGLGP</sequence>
<name>A0A7W9PIE5_9NOCA</name>
<dbReference type="GO" id="GO:0019695">
    <property type="term" value="P:choline metabolic process"/>
    <property type="evidence" value="ECO:0007669"/>
    <property type="project" value="TreeGrafter"/>
</dbReference>
<dbReference type="InterPro" id="IPR029058">
    <property type="entry name" value="AB_hydrolase_fold"/>
</dbReference>
<proteinExistence type="predicted"/>
<evidence type="ECO:0000259" key="2">
    <source>
        <dbReference type="Pfam" id="PF00135"/>
    </source>
</evidence>
<dbReference type="EMBL" id="JACHIT010000002">
    <property type="protein sequence ID" value="MBB5916670.1"/>
    <property type="molecule type" value="Genomic_DNA"/>
</dbReference>
<dbReference type="Pfam" id="PF00135">
    <property type="entry name" value="COesterase"/>
    <property type="match status" value="1"/>
</dbReference>
<organism evidence="3 4">
    <name type="scientific">Nocardia transvalensis</name>
    <dbReference type="NCBI Taxonomy" id="37333"/>
    <lineage>
        <taxon>Bacteria</taxon>
        <taxon>Bacillati</taxon>
        <taxon>Actinomycetota</taxon>
        <taxon>Actinomycetes</taxon>
        <taxon>Mycobacteriales</taxon>
        <taxon>Nocardiaceae</taxon>
        <taxon>Nocardia</taxon>
    </lineage>
</organism>
<dbReference type="Proteomes" id="UP000540412">
    <property type="component" value="Unassembled WGS sequence"/>
</dbReference>
<dbReference type="GO" id="GO:0005615">
    <property type="term" value="C:extracellular space"/>
    <property type="evidence" value="ECO:0007669"/>
    <property type="project" value="TreeGrafter"/>
</dbReference>
<dbReference type="GO" id="GO:0006581">
    <property type="term" value="P:acetylcholine catabolic process"/>
    <property type="evidence" value="ECO:0007669"/>
    <property type="project" value="TreeGrafter"/>
</dbReference>
<dbReference type="InterPro" id="IPR050654">
    <property type="entry name" value="AChE-related_enzymes"/>
</dbReference>
<dbReference type="EC" id="3.1.1.-" evidence="3"/>
<evidence type="ECO:0000313" key="4">
    <source>
        <dbReference type="Proteomes" id="UP000540412"/>
    </source>
</evidence>
<dbReference type="InterPro" id="IPR019819">
    <property type="entry name" value="Carboxylesterase_B_CS"/>
</dbReference>
<comment type="caution">
    <text evidence="3">The sequence shown here is derived from an EMBL/GenBank/DDBJ whole genome shotgun (WGS) entry which is preliminary data.</text>
</comment>
<feature type="domain" description="Carboxylesterase type B" evidence="2">
    <location>
        <begin position="9"/>
        <end position="92"/>
    </location>
</feature>
<evidence type="ECO:0000313" key="3">
    <source>
        <dbReference type="EMBL" id="MBB5916670.1"/>
    </source>
</evidence>